<dbReference type="InterPro" id="IPR020846">
    <property type="entry name" value="MFS_dom"/>
</dbReference>
<dbReference type="InterPro" id="IPR052528">
    <property type="entry name" value="Sugar_transport-like"/>
</dbReference>
<dbReference type="GO" id="GO:0005886">
    <property type="term" value="C:plasma membrane"/>
    <property type="evidence" value="ECO:0007669"/>
    <property type="project" value="UniProtKB-SubCell"/>
</dbReference>
<evidence type="ECO:0000313" key="7">
    <source>
        <dbReference type="EMBL" id="MBB6051711.1"/>
    </source>
</evidence>
<feature type="transmembrane region" description="Helical" evidence="5">
    <location>
        <begin position="386"/>
        <end position="407"/>
    </location>
</feature>
<evidence type="ECO:0000256" key="4">
    <source>
        <dbReference type="ARBA" id="ARBA00023136"/>
    </source>
</evidence>
<evidence type="ECO:0000256" key="3">
    <source>
        <dbReference type="ARBA" id="ARBA00022989"/>
    </source>
</evidence>
<feature type="transmembrane region" description="Helical" evidence="5">
    <location>
        <begin position="183"/>
        <end position="205"/>
    </location>
</feature>
<feature type="domain" description="Major facilitator superfamily (MFS) profile" evidence="6">
    <location>
        <begin position="193"/>
        <end position="412"/>
    </location>
</feature>
<feature type="transmembrane region" description="Helical" evidence="5">
    <location>
        <begin position="240"/>
        <end position="260"/>
    </location>
</feature>
<dbReference type="PROSITE" id="PS50850">
    <property type="entry name" value="MFS"/>
    <property type="match status" value="1"/>
</dbReference>
<dbReference type="RefSeq" id="WP_184199242.1">
    <property type="nucleotide sequence ID" value="NZ_JACHGW010000003.1"/>
</dbReference>
<feature type="transmembrane region" description="Helical" evidence="5">
    <location>
        <begin position="16"/>
        <end position="39"/>
    </location>
</feature>
<dbReference type="EMBL" id="JACHGW010000003">
    <property type="protein sequence ID" value="MBB6051711.1"/>
    <property type="molecule type" value="Genomic_DNA"/>
</dbReference>
<evidence type="ECO:0000256" key="5">
    <source>
        <dbReference type="SAM" id="Phobius"/>
    </source>
</evidence>
<feature type="transmembrane region" description="Helical" evidence="5">
    <location>
        <begin position="84"/>
        <end position="107"/>
    </location>
</feature>
<sequence length="412" mass="44083">MRPKTPMTRRDKQINFAICLADAVGFPLGIAFFSTQTILPVFLAHCGASPAVLGALNGLSSLLVLAPGLLIVGTLQRRKTVRLWLFWVAFIERLFLLPLAFLSPLWGKTHPDWLVIATFLGFCGHSLSMGFNIPAYWTAIGKTIPVHWRGRLYGFAGGIAGVCTLGTEWVLRHVVLGSGFPGGYGIGFGLGFAILTITILPFLFLREPDSIPAEGSERAKNVDLAHLRATWQGDARFRRLSYSQVVFALTQVASPFLALYATRRFGEEHADLALYTAVSIFAGSVAALLIGWLADRWGNHPMVVFAGIAGAGGFLFALLAPSGGAFATVFVLWALATAGVDVAANNLMMELAGDATKIPTYSALYNIVRAVPRMIAPWLGGLAVAHIGYGPLMGIAAAAALASLSLLRTRSK</sequence>
<accession>A0A7W9SS55</accession>
<evidence type="ECO:0000256" key="2">
    <source>
        <dbReference type="ARBA" id="ARBA00022692"/>
    </source>
</evidence>
<organism evidence="7 8">
    <name type="scientific">Armatimonas rosea</name>
    <dbReference type="NCBI Taxonomy" id="685828"/>
    <lineage>
        <taxon>Bacteria</taxon>
        <taxon>Bacillati</taxon>
        <taxon>Armatimonadota</taxon>
        <taxon>Armatimonadia</taxon>
        <taxon>Armatimonadales</taxon>
        <taxon>Armatimonadaceae</taxon>
        <taxon>Armatimonas</taxon>
    </lineage>
</organism>
<dbReference type="GO" id="GO:0022857">
    <property type="term" value="F:transmembrane transporter activity"/>
    <property type="evidence" value="ECO:0007669"/>
    <property type="project" value="InterPro"/>
</dbReference>
<dbReference type="SUPFAM" id="SSF103473">
    <property type="entry name" value="MFS general substrate transporter"/>
    <property type="match status" value="1"/>
</dbReference>
<feature type="transmembrane region" description="Helical" evidence="5">
    <location>
        <begin position="51"/>
        <end position="72"/>
    </location>
</feature>
<feature type="transmembrane region" description="Helical" evidence="5">
    <location>
        <begin position="113"/>
        <end position="140"/>
    </location>
</feature>
<comment type="caution">
    <text evidence="7">The sequence shown here is derived from an EMBL/GenBank/DDBJ whole genome shotgun (WGS) entry which is preliminary data.</text>
</comment>
<feature type="transmembrane region" description="Helical" evidence="5">
    <location>
        <begin position="272"/>
        <end position="294"/>
    </location>
</feature>
<gene>
    <name evidence="7" type="ORF">HNQ39_003521</name>
</gene>
<dbReference type="InterPro" id="IPR036259">
    <property type="entry name" value="MFS_trans_sf"/>
</dbReference>
<name>A0A7W9SS55_ARMRO</name>
<keyword evidence="4 5" id="KW-0472">Membrane</keyword>
<evidence type="ECO:0000256" key="1">
    <source>
        <dbReference type="ARBA" id="ARBA00004651"/>
    </source>
</evidence>
<keyword evidence="3 5" id="KW-1133">Transmembrane helix</keyword>
<dbReference type="InterPro" id="IPR011701">
    <property type="entry name" value="MFS"/>
</dbReference>
<protein>
    <submittedName>
        <fullName evidence="7">Na+/melibiose symporter-like transporter</fullName>
    </submittedName>
</protein>
<dbReference type="PANTHER" id="PTHR23526">
    <property type="entry name" value="INTEGRAL MEMBRANE TRANSPORT PROTEIN-RELATED"/>
    <property type="match status" value="1"/>
</dbReference>
<dbReference type="PANTHER" id="PTHR23526:SF1">
    <property type="entry name" value="MAJOR FACILITATOR SUPERFAMILY MFS_1"/>
    <property type="match status" value="1"/>
</dbReference>
<evidence type="ECO:0000313" key="8">
    <source>
        <dbReference type="Proteomes" id="UP000520814"/>
    </source>
</evidence>
<dbReference type="AlphaFoldDB" id="A0A7W9SS55"/>
<dbReference type="Gene3D" id="1.20.1250.20">
    <property type="entry name" value="MFS general substrate transporter like domains"/>
    <property type="match status" value="2"/>
</dbReference>
<proteinExistence type="predicted"/>
<keyword evidence="2 5" id="KW-0812">Transmembrane</keyword>
<feature type="transmembrane region" description="Helical" evidence="5">
    <location>
        <begin position="152"/>
        <end position="171"/>
    </location>
</feature>
<dbReference type="Proteomes" id="UP000520814">
    <property type="component" value="Unassembled WGS sequence"/>
</dbReference>
<evidence type="ECO:0000259" key="6">
    <source>
        <dbReference type="PROSITE" id="PS50850"/>
    </source>
</evidence>
<keyword evidence="8" id="KW-1185">Reference proteome</keyword>
<dbReference type="Pfam" id="PF07690">
    <property type="entry name" value="MFS_1"/>
    <property type="match status" value="1"/>
</dbReference>
<reference evidence="7 8" key="1">
    <citation type="submission" date="2020-08" db="EMBL/GenBank/DDBJ databases">
        <title>Genomic Encyclopedia of Type Strains, Phase IV (KMG-IV): sequencing the most valuable type-strain genomes for metagenomic binning, comparative biology and taxonomic classification.</title>
        <authorList>
            <person name="Goeker M."/>
        </authorList>
    </citation>
    <scope>NUCLEOTIDE SEQUENCE [LARGE SCALE GENOMIC DNA]</scope>
    <source>
        <strain evidence="7 8">DSM 23562</strain>
    </source>
</reference>
<comment type="subcellular location">
    <subcellularLocation>
        <location evidence="1">Cell membrane</location>
        <topology evidence="1">Multi-pass membrane protein</topology>
    </subcellularLocation>
</comment>